<dbReference type="EMBL" id="CCYA01000221">
    <property type="protein sequence ID" value="CEH13472.1"/>
    <property type="molecule type" value="Genomic_DNA"/>
</dbReference>
<evidence type="ECO:0000313" key="3">
    <source>
        <dbReference type="Proteomes" id="UP000054845"/>
    </source>
</evidence>
<dbReference type="Proteomes" id="UP000054845">
    <property type="component" value="Unassembled WGS sequence"/>
</dbReference>
<evidence type="ECO:0000256" key="1">
    <source>
        <dbReference type="SAM" id="MobiDB-lite"/>
    </source>
</evidence>
<dbReference type="AlphaFoldDB" id="A0A0P1BD55"/>
<accession>A0A0P1BD55</accession>
<keyword evidence="3" id="KW-1185">Reference proteome</keyword>
<protein>
    <submittedName>
        <fullName evidence="2">Uncharacterized protein</fullName>
    </submittedName>
</protein>
<proteinExistence type="predicted"/>
<evidence type="ECO:0000313" key="2">
    <source>
        <dbReference type="EMBL" id="CEH13472.1"/>
    </source>
</evidence>
<feature type="compositionally biased region" description="Basic and acidic residues" evidence="1">
    <location>
        <begin position="75"/>
        <end position="90"/>
    </location>
</feature>
<feature type="region of interest" description="Disordered" evidence="1">
    <location>
        <begin position="70"/>
        <end position="96"/>
    </location>
</feature>
<reference evidence="2 3" key="1">
    <citation type="submission" date="2014-09" db="EMBL/GenBank/DDBJ databases">
        <authorList>
            <person name="Magalhaes I.L.F."/>
            <person name="Oliveira U."/>
            <person name="Santos F.R."/>
            <person name="Vidigal T.H.D.A."/>
            <person name="Brescovit A.D."/>
            <person name="Santos A.J."/>
        </authorList>
    </citation>
    <scope>NUCLEOTIDE SEQUENCE [LARGE SCALE GENOMIC DNA]</scope>
</reference>
<sequence>MDYEEDSGSDDGDDWSPYSYETASIFSNVPNRAEGLVTLQAASEKRNWRNGTAKRKYLHQMATATPLSLESVSELEPKSPHGRETKDHYAFMRTLS</sequence>
<name>A0A0P1BD55_9BASI</name>
<organism evidence="2 3">
    <name type="scientific">Ceraceosorus bombacis</name>
    <dbReference type="NCBI Taxonomy" id="401625"/>
    <lineage>
        <taxon>Eukaryota</taxon>
        <taxon>Fungi</taxon>
        <taxon>Dikarya</taxon>
        <taxon>Basidiomycota</taxon>
        <taxon>Ustilaginomycotina</taxon>
        <taxon>Exobasidiomycetes</taxon>
        <taxon>Ceraceosorales</taxon>
        <taxon>Ceraceosoraceae</taxon>
        <taxon>Ceraceosorus</taxon>
    </lineage>
</organism>